<dbReference type="PROSITE" id="PS51257">
    <property type="entry name" value="PROKAR_LIPOPROTEIN"/>
    <property type="match status" value="1"/>
</dbReference>
<name>A0A034W978_BACDO</name>
<sequence>MSNSRESIRFTNTSWNANYALVACGAACVTWQPLIHSNATATPVNLDETTGAWNSAHRFIHAYVYERVSSVYRVDRCTNRVNNAPREWLILPHTGAVFTNASPAV</sequence>
<dbReference type="EMBL" id="GAKP01007713">
    <property type="protein sequence ID" value="JAC51239.1"/>
    <property type="molecule type" value="Transcribed_RNA"/>
</dbReference>
<accession>A0A034W978</accession>
<reference evidence="1" key="1">
    <citation type="journal article" date="2014" name="BMC Genomics">
        <title>Characterizing the developmental transcriptome of the oriental fruit fly, Bactrocera dorsalis (Diptera: Tephritidae) through comparative genomic analysis with Drosophila melanogaster utilizing modENCODE datasets.</title>
        <authorList>
            <person name="Geib S.M."/>
            <person name="Calla B."/>
            <person name="Hall B."/>
            <person name="Hou S."/>
            <person name="Manoukis N.C."/>
        </authorList>
    </citation>
    <scope>NUCLEOTIDE SEQUENCE</scope>
    <source>
        <strain evidence="1">Punador</strain>
    </source>
</reference>
<protein>
    <submittedName>
        <fullName evidence="1">Uncharacterized protein</fullName>
    </submittedName>
</protein>
<dbReference type="AlphaFoldDB" id="A0A034W978"/>
<organism evidence="1">
    <name type="scientific">Bactrocera dorsalis</name>
    <name type="common">Oriental fruit fly</name>
    <name type="synonym">Dacus dorsalis</name>
    <dbReference type="NCBI Taxonomy" id="27457"/>
    <lineage>
        <taxon>Eukaryota</taxon>
        <taxon>Metazoa</taxon>
        <taxon>Ecdysozoa</taxon>
        <taxon>Arthropoda</taxon>
        <taxon>Hexapoda</taxon>
        <taxon>Insecta</taxon>
        <taxon>Pterygota</taxon>
        <taxon>Neoptera</taxon>
        <taxon>Endopterygota</taxon>
        <taxon>Diptera</taxon>
        <taxon>Brachycera</taxon>
        <taxon>Muscomorpha</taxon>
        <taxon>Tephritoidea</taxon>
        <taxon>Tephritidae</taxon>
        <taxon>Bactrocera</taxon>
        <taxon>Bactrocera</taxon>
    </lineage>
</organism>
<proteinExistence type="predicted"/>
<evidence type="ECO:0000313" key="1">
    <source>
        <dbReference type="EMBL" id="JAC51239.1"/>
    </source>
</evidence>